<dbReference type="InterPro" id="IPR011011">
    <property type="entry name" value="Znf_FYVE_PHD"/>
</dbReference>
<gene>
    <name evidence="6" type="ORF">GIB67_034718</name>
</gene>
<keyword evidence="7" id="KW-1185">Reference proteome</keyword>
<dbReference type="GO" id="GO:0008270">
    <property type="term" value="F:zinc ion binding"/>
    <property type="evidence" value="ECO:0007669"/>
    <property type="project" value="UniProtKB-KW"/>
</dbReference>
<dbReference type="GO" id="GO:0006355">
    <property type="term" value="P:regulation of DNA-templated transcription"/>
    <property type="evidence" value="ECO:0007669"/>
    <property type="project" value="TreeGrafter"/>
</dbReference>
<dbReference type="SUPFAM" id="SSF57903">
    <property type="entry name" value="FYVE/PHD zinc finger"/>
    <property type="match status" value="1"/>
</dbReference>
<proteinExistence type="predicted"/>
<sequence>MEHTLNYRTGEMLIESTHPSSTEAALSFVSEHSKQESLHDQVPSAICACSTPKLVYKRKKFVYKQMIQQQNPDSLLSAQTTNSTKGSCVSANGCLGGEVKRKDEAQNRSIYSAKDSCSSSKSNIALASVKTDIDDTGECECSSSSTLATGMQGEKPSEKELCISILRNHGLLEKCSPARSYLSIDILHFNGDTNSSQPCKICGHSGNRLSMLICDSCEEAFHVPCCIPRVKKVPIDDWHCRSCSRKKPKLSPETDVKSVVSDFSNRIPQGGEPNVESIVSECRKGTIKGAETNVKAVVSECSKGTPTGGETNVKTVVSECSKGTPTGGETLVKTVVSEWRKGTPKVGETNGKTVVSECRKGTPKGGEPNVKTVVSECKK</sequence>
<keyword evidence="2 4" id="KW-0863">Zinc-finger</keyword>
<dbReference type="GO" id="GO:0008623">
    <property type="term" value="C:CHRAC"/>
    <property type="evidence" value="ECO:0007669"/>
    <property type="project" value="TreeGrafter"/>
</dbReference>
<dbReference type="PROSITE" id="PS01359">
    <property type="entry name" value="ZF_PHD_1"/>
    <property type="match status" value="1"/>
</dbReference>
<dbReference type="GO" id="GO:0045740">
    <property type="term" value="P:positive regulation of DNA replication"/>
    <property type="evidence" value="ECO:0007669"/>
    <property type="project" value="TreeGrafter"/>
</dbReference>
<dbReference type="GO" id="GO:0003677">
    <property type="term" value="F:DNA binding"/>
    <property type="evidence" value="ECO:0007669"/>
    <property type="project" value="TreeGrafter"/>
</dbReference>
<feature type="domain" description="PHD-type" evidence="5">
    <location>
        <begin position="196"/>
        <end position="246"/>
    </location>
</feature>
<dbReference type="Pfam" id="PF00628">
    <property type="entry name" value="PHD"/>
    <property type="match status" value="1"/>
</dbReference>
<evidence type="ECO:0000313" key="6">
    <source>
        <dbReference type="EMBL" id="KAF6155623.1"/>
    </source>
</evidence>
<comment type="caution">
    <text evidence="6">The sequence shown here is derived from an EMBL/GenBank/DDBJ whole genome shotgun (WGS) entry which is preliminary data.</text>
</comment>
<protein>
    <recommendedName>
        <fullName evidence="5">PHD-type domain-containing protein</fullName>
    </recommendedName>
</protein>
<dbReference type="InterPro" id="IPR013083">
    <property type="entry name" value="Znf_RING/FYVE/PHD"/>
</dbReference>
<feature type="non-terminal residue" evidence="6">
    <location>
        <position position="379"/>
    </location>
</feature>
<evidence type="ECO:0000256" key="2">
    <source>
        <dbReference type="ARBA" id="ARBA00022771"/>
    </source>
</evidence>
<dbReference type="InterPro" id="IPR019787">
    <property type="entry name" value="Znf_PHD-finger"/>
</dbReference>
<accession>A0A7J7ML59</accession>
<organism evidence="6 7">
    <name type="scientific">Kingdonia uniflora</name>
    <dbReference type="NCBI Taxonomy" id="39325"/>
    <lineage>
        <taxon>Eukaryota</taxon>
        <taxon>Viridiplantae</taxon>
        <taxon>Streptophyta</taxon>
        <taxon>Embryophyta</taxon>
        <taxon>Tracheophyta</taxon>
        <taxon>Spermatophyta</taxon>
        <taxon>Magnoliopsida</taxon>
        <taxon>Ranunculales</taxon>
        <taxon>Circaeasteraceae</taxon>
        <taxon>Kingdonia</taxon>
    </lineage>
</organism>
<dbReference type="PROSITE" id="PS50016">
    <property type="entry name" value="ZF_PHD_2"/>
    <property type="match status" value="1"/>
</dbReference>
<reference evidence="6 7" key="1">
    <citation type="journal article" date="2020" name="IScience">
        <title>Genome Sequencing of the Endangered Kingdonia uniflora (Circaeasteraceae, Ranunculales) Reveals Potential Mechanisms of Evolutionary Specialization.</title>
        <authorList>
            <person name="Sun Y."/>
            <person name="Deng T."/>
            <person name="Zhang A."/>
            <person name="Moore M.J."/>
            <person name="Landis J.B."/>
            <person name="Lin N."/>
            <person name="Zhang H."/>
            <person name="Zhang X."/>
            <person name="Huang J."/>
            <person name="Zhang X."/>
            <person name="Sun H."/>
            <person name="Wang H."/>
        </authorList>
    </citation>
    <scope>NUCLEOTIDE SEQUENCE [LARGE SCALE GENOMIC DNA]</scope>
    <source>
        <strain evidence="6">TB1705</strain>
        <tissue evidence="6">Leaf</tissue>
    </source>
</reference>
<dbReference type="AlphaFoldDB" id="A0A7J7ML59"/>
<keyword evidence="3" id="KW-0862">Zinc</keyword>
<dbReference type="InterPro" id="IPR019786">
    <property type="entry name" value="Zinc_finger_PHD-type_CS"/>
</dbReference>
<dbReference type="PANTHER" id="PTHR46510:SF1">
    <property type="entry name" value="BROMODOMAIN ADJACENT TO ZINC FINGER DOMAIN PROTEIN 1A"/>
    <property type="match status" value="1"/>
</dbReference>
<evidence type="ECO:0000256" key="3">
    <source>
        <dbReference type="ARBA" id="ARBA00022833"/>
    </source>
</evidence>
<name>A0A7J7ML59_9MAGN</name>
<dbReference type="OrthoDB" id="787137at2759"/>
<keyword evidence="1" id="KW-0479">Metal-binding</keyword>
<evidence type="ECO:0000256" key="4">
    <source>
        <dbReference type="PROSITE-ProRule" id="PRU00146"/>
    </source>
</evidence>
<evidence type="ECO:0000259" key="5">
    <source>
        <dbReference type="PROSITE" id="PS50016"/>
    </source>
</evidence>
<dbReference type="PANTHER" id="PTHR46510">
    <property type="entry name" value="BROMODOMAIN ADJACENT TO ZINC FINGER DOMAIN PROTEIN 1A"/>
    <property type="match status" value="1"/>
</dbReference>
<evidence type="ECO:0000256" key="1">
    <source>
        <dbReference type="ARBA" id="ARBA00022723"/>
    </source>
</evidence>
<dbReference type="GO" id="GO:0006338">
    <property type="term" value="P:chromatin remodeling"/>
    <property type="evidence" value="ECO:0007669"/>
    <property type="project" value="InterPro"/>
</dbReference>
<dbReference type="EMBL" id="JACGCM010001410">
    <property type="protein sequence ID" value="KAF6155623.1"/>
    <property type="molecule type" value="Genomic_DNA"/>
</dbReference>
<dbReference type="SMART" id="SM00249">
    <property type="entry name" value="PHD"/>
    <property type="match status" value="1"/>
</dbReference>
<dbReference type="Gene3D" id="3.30.40.10">
    <property type="entry name" value="Zinc/RING finger domain, C3HC4 (zinc finger)"/>
    <property type="match status" value="1"/>
</dbReference>
<dbReference type="InterPro" id="IPR047171">
    <property type="entry name" value="BAZ1A"/>
</dbReference>
<evidence type="ECO:0000313" key="7">
    <source>
        <dbReference type="Proteomes" id="UP000541444"/>
    </source>
</evidence>
<dbReference type="GO" id="GO:0000228">
    <property type="term" value="C:nuclear chromosome"/>
    <property type="evidence" value="ECO:0007669"/>
    <property type="project" value="TreeGrafter"/>
</dbReference>
<dbReference type="Proteomes" id="UP000541444">
    <property type="component" value="Unassembled WGS sequence"/>
</dbReference>
<dbReference type="GO" id="GO:0031445">
    <property type="term" value="P:regulation of heterochromatin formation"/>
    <property type="evidence" value="ECO:0007669"/>
    <property type="project" value="TreeGrafter"/>
</dbReference>
<dbReference type="InterPro" id="IPR001965">
    <property type="entry name" value="Znf_PHD"/>
</dbReference>